<protein>
    <submittedName>
        <fullName evidence="1">Uncharacterized protein</fullName>
    </submittedName>
</protein>
<accession>X1PCP4</accession>
<dbReference type="EMBL" id="BARV01036451">
    <property type="protein sequence ID" value="GAI54072.1"/>
    <property type="molecule type" value="Genomic_DNA"/>
</dbReference>
<organism evidence="1">
    <name type="scientific">marine sediment metagenome</name>
    <dbReference type="NCBI Taxonomy" id="412755"/>
    <lineage>
        <taxon>unclassified sequences</taxon>
        <taxon>metagenomes</taxon>
        <taxon>ecological metagenomes</taxon>
    </lineage>
</organism>
<comment type="caution">
    <text evidence="1">The sequence shown here is derived from an EMBL/GenBank/DDBJ whole genome shotgun (WGS) entry which is preliminary data.</text>
</comment>
<sequence length="135" mass="14737">MQWLIDMAIEAMEAWFADYGGYHDRGPSVGNDFTEADLTQDGNWNELDLSAIVPAGAKAVNLHSTAIDPNIGKAIYMRPAGDTTIIGTCTLRNQVANVSIGFYVPMSLSTGRKIEYKSAAPGYAGVTMKIRGWWF</sequence>
<gene>
    <name evidence="1" type="ORF">S06H3_56640</name>
</gene>
<name>X1PCP4_9ZZZZ</name>
<reference evidence="1" key="1">
    <citation type="journal article" date="2014" name="Front. Microbiol.">
        <title>High frequency of phylogenetically diverse reductive dehalogenase-homologous genes in deep subseafloor sedimentary metagenomes.</title>
        <authorList>
            <person name="Kawai M."/>
            <person name="Futagami T."/>
            <person name="Toyoda A."/>
            <person name="Takaki Y."/>
            <person name="Nishi S."/>
            <person name="Hori S."/>
            <person name="Arai W."/>
            <person name="Tsubouchi T."/>
            <person name="Morono Y."/>
            <person name="Uchiyama I."/>
            <person name="Ito T."/>
            <person name="Fujiyama A."/>
            <person name="Inagaki F."/>
            <person name="Takami H."/>
        </authorList>
    </citation>
    <scope>NUCLEOTIDE SEQUENCE</scope>
    <source>
        <strain evidence="1">Expedition CK06-06</strain>
    </source>
</reference>
<evidence type="ECO:0000313" key="1">
    <source>
        <dbReference type="EMBL" id="GAI54072.1"/>
    </source>
</evidence>
<dbReference type="AlphaFoldDB" id="X1PCP4"/>
<proteinExistence type="predicted"/>